<feature type="domain" description="ABM" evidence="1">
    <location>
        <begin position="9"/>
        <end position="98"/>
    </location>
</feature>
<protein>
    <submittedName>
        <fullName evidence="2">Antibiotic biosynthesis monooxygenase</fullName>
    </submittedName>
</protein>
<dbReference type="Pfam" id="PF03992">
    <property type="entry name" value="ABM"/>
    <property type="match status" value="1"/>
</dbReference>
<dbReference type="InterPro" id="IPR007138">
    <property type="entry name" value="ABM_dom"/>
</dbReference>
<accession>A0A7Y3W4E1</accession>
<reference evidence="2 3" key="1">
    <citation type="submission" date="2020-05" db="EMBL/GenBank/DDBJ databases">
        <title>Parvularcula mediterraneae sp. nov., isolated from polypropylene straw from shallow seawater of the seashore of Laganas in Zakynthos island, Greece.</title>
        <authorList>
            <person name="Szabo I."/>
            <person name="Al-Omari J."/>
            <person name="Rado J."/>
            <person name="Szerdahelyi G.S."/>
        </authorList>
    </citation>
    <scope>NUCLEOTIDE SEQUENCE [LARGE SCALE GENOMIC DNA]</scope>
    <source>
        <strain evidence="2 3">ZS-1/3</strain>
    </source>
</reference>
<keyword evidence="2" id="KW-0560">Oxidoreductase</keyword>
<dbReference type="RefSeq" id="WP_173196368.1">
    <property type="nucleotide sequence ID" value="NZ_JABFCX010000002.1"/>
</dbReference>
<evidence type="ECO:0000313" key="3">
    <source>
        <dbReference type="Proteomes" id="UP000536835"/>
    </source>
</evidence>
<proteinExistence type="predicted"/>
<comment type="caution">
    <text evidence="2">The sequence shown here is derived from an EMBL/GenBank/DDBJ whole genome shotgun (WGS) entry which is preliminary data.</text>
</comment>
<dbReference type="AlphaFoldDB" id="A0A7Y3W4E1"/>
<sequence>MPTITPDLHIQIVRFKIAPEKADGLIEAVRGELGRWVSHCDGFVSSTFHKSEDGQHVINYAQWRDRAAFDAFLQHEEQQALRKVLGAAGAGRAEADSFDLIFTVER</sequence>
<dbReference type="InterPro" id="IPR011008">
    <property type="entry name" value="Dimeric_a/b-barrel"/>
</dbReference>
<dbReference type="EMBL" id="JABFCX010000002">
    <property type="protein sequence ID" value="NNU15141.1"/>
    <property type="molecule type" value="Genomic_DNA"/>
</dbReference>
<dbReference type="GO" id="GO:0004497">
    <property type="term" value="F:monooxygenase activity"/>
    <property type="evidence" value="ECO:0007669"/>
    <property type="project" value="UniProtKB-KW"/>
</dbReference>
<gene>
    <name evidence="2" type="ORF">HK107_02230</name>
</gene>
<keyword evidence="3" id="KW-1185">Reference proteome</keyword>
<dbReference type="Proteomes" id="UP000536835">
    <property type="component" value="Unassembled WGS sequence"/>
</dbReference>
<dbReference type="PROSITE" id="PS51725">
    <property type="entry name" value="ABM"/>
    <property type="match status" value="1"/>
</dbReference>
<evidence type="ECO:0000313" key="2">
    <source>
        <dbReference type="EMBL" id="NNU15141.1"/>
    </source>
</evidence>
<organism evidence="2 3">
    <name type="scientific">Parvularcula mediterranea</name>
    <dbReference type="NCBI Taxonomy" id="2732508"/>
    <lineage>
        <taxon>Bacteria</taxon>
        <taxon>Pseudomonadati</taxon>
        <taxon>Pseudomonadota</taxon>
        <taxon>Alphaproteobacteria</taxon>
        <taxon>Parvularculales</taxon>
        <taxon>Parvularculaceae</taxon>
        <taxon>Parvularcula</taxon>
    </lineage>
</organism>
<dbReference type="Gene3D" id="3.30.70.100">
    <property type="match status" value="1"/>
</dbReference>
<dbReference type="SUPFAM" id="SSF54909">
    <property type="entry name" value="Dimeric alpha+beta barrel"/>
    <property type="match status" value="1"/>
</dbReference>
<keyword evidence="2" id="KW-0503">Monooxygenase</keyword>
<name>A0A7Y3W4E1_9PROT</name>
<evidence type="ECO:0000259" key="1">
    <source>
        <dbReference type="PROSITE" id="PS51725"/>
    </source>
</evidence>